<dbReference type="OrthoDB" id="9795355at2"/>
<dbReference type="Gene3D" id="2.70.98.10">
    <property type="match status" value="1"/>
</dbReference>
<dbReference type="GO" id="GO:0016853">
    <property type="term" value="F:isomerase activity"/>
    <property type="evidence" value="ECO:0007669"/>
    <property type="project" value="InterPro"/>
</dbReference>
<name>A0A1M5X955_9CLOT</name>
<dbReference type="PANTHER" id="PTHR11122">
    <property type="entry name" value="APOSPORY-ASSOCIATED PROTEIN C-RELATED"/>
    <property type="match status" value="1"/>
</dbReference>
<gene>
    <name evidence="1" type="ORF">SAMN02745207_03438</name>
</gene>
<dbReference type="InterPro" id="IPR014718">
    <property type="entry name" value="GH-type_carb-bd"/>
</dbReference>
<proteinExistence type="predicted"/>
<dbReference type="SUPFAM" id="SSF74650">
    <property type="entry name" value="Galactose mutarotase-like"/>
    <property type="match status" value="1"/>
</dbReference>
<dbReference type="GO" id="GO:0030246">
    <property type="term" value="F:carbohydrate binding"/>
    <property type="evidence" value="ECO:0007669"/>
    <property type="project" value="InterPro"/>
</dbReference>
<evidence type="ECO:0000313" key="1">
    <source>
        <dbReference type="EMBL" id="SHH96054.1"/>
    </source>
</evidence>
<dbReference type="GO" id="GO:0005975">
    <property type="term" value="P:carbohydrate metabolic process"/>
    <property type="evidence" value="ECO:0007669"/>
    <property type="project" value="InterPro"/>
</dbReference>
<dbReference type="EMBL" id="FQXM01000025">
    <property type="protein sequence ID" value="SHH96054.1"/>
    <property type="molecule type" value="Genomic_DNA"/>
</dbReference>
<dbReference type="PANTHER" id="PTHR11122:SF13">
    <property type="entry name" value="GLUCOSE-6-PHOSPHATE 1-EPIMERASE"/>
    <property type="match status" value="1"/>
</dbReference>
<dbReference type="STRING" id="1121316.SAMN02745207_03438"/>
<evidence type="ECO:0000313" key="2">
    <source>
        <dbReference type="Proteomes" id="UP000184447"/>
    </source>
</evidence>
<dbReference type="AlphaFoldDB" id="A0A1M5X955"/>
<dbReference type="InterPro" id="IPR037481">
    <property type="entry name" value="LacX"/>
</dbReference>
<dbReference type="CDD" id="cd09024">
    <property type="entry name" value="Aldose_epim_lacX"/>
    <property type="match status" value="1"/>
</dbReference>
<protein>
    <submittedName>
        <fullName evidence="1">Galactose mutarotase</fullName>
    </submittedName>
</protein>
<keyword evidence="2" id="KW-1185">Reference proteome</keyword>
<dbReference type="Pfam" id="PF01263">
    <property type="entry name" value="Aldose_epim"/>
    <property type="match status" value="1"/>
</dbReference>
<dbReference type="Proteomes" id="UP000184447">
    <property type="component" value="Unassembled WGS sequence"/>
</dbReference>
<accession>A0A1M5X955</accession>
<organism evidence="1 2">
    <name type="scientific">Clostridium grantii DSM 8605</name>
    <dbReference type="NCBI Taxonomy" id="1121316"/>
    <lineage>
        <taxon>Bacteria</taxon>
        <taxon>Bacillati</taxon>
        <taxon>Bacillota</taxon>
        <taxon>Clostridia</taxon>
        <taxon>Eubacteriales</taxon>
        <taxon>Clostridiaceae</taxon>
        <taxon>Clostridium</taxon>
    </lineage>
</organism>
<dbReference type="RefSeq" id="WP_073339923.1">
    <property type="nucleotide sequence ID" value="NZ_FQXM01000025.1"/>
</dbReference>
<reference evidence="1 2" key="1">
    <citation type="submission" date="2016-11" db="EMBL/GenBank/DDBJ databases">
        <authorList>
            <person name="Jaros S."/>
            <person name="Januszkiewicz K."/>
            <person name="Wedrychowicz H."/>
        </authorList>
    </citation>
    <scope>NUCLEOTIDE SEQUENCE [LARGE SCALE GENOMIC DNA]</scope>
    <source>
        <strain evidence="1 2">DSM 8605</strain>
    </source>
</reference>
<sequence length="287" mass="33675">MIETIKNEFLSVSVKNHGAELCSLKSLKNNKEYLWQADPQYWGKHSPILFPIIGFLKDNEYIYQGNKYEISKHGFARDYEFQLVEKHDNMLKYIFNSDENTLKKYPFNFELYIIYTLNDEKLDISYEVKNKDNKQMYFSIGAHPAFNCNIYEGDKYLEFEEKETLDSYITNLKNGLMEKGKNPILENEKELLLTYDLFKEDALIFDNIKSNSISIRDDKTGEKVKVSIKGFPYLGIWTPEAPFICIEPWYGLPDTVDSNKQLKDKIGIEKLEGNKTFKANYQVEIIC</sequence>
<dbReference type="InterPro" id="IPR008183">
    <property type="entry name" value="Aldose_1/G6P_1-epimerase"/>
</dbReference>
<dbReference type="InterPro" id="IPR011013">
    <property type="entry name" value="Gal_mutarotase_sf_dom"/>
</dbReference>